<name>A0A2P5BMA2_PARAD</name>
<dbReference type="PIRSF" id="PIRSF002686">
    <property type="entry name" value="SLG"/>
    <property type="match status" value="1"/>
</dbReference>
<dbReference type="PROSITE" id="PS50927">
    <property type="entry name" value="BULB_LECTIN"/>
    <property type="match status" value="1"/>
</dbReference>
<dbReference type="SUPFAM" id="SSF51110">
    <property type="entry name" value="alpha-D-mannose-specific plant lectins"/>
    <property type="match status" value="1"/>
</dbReference>
<dbReference type="Gene3D" id="3.50.4.10">
    <property type="entry name" value="Hepatocyte Growth Factor"/>
    <property type="match status" value="1"/>
</dbReference>
<dbReference type="EMBL" id="JXTB01000252">
    <property type="protein sequence ID" value="PON49916.1"/>
    <property type="molecule type" value="Genomic_DNA"/>
</dbReference>
<dbReference type="CDD" id="cd00028">
    <property type="entry name" value="B_lectin"/>
    <property type="match status" value="1"/>
</dbReference>
<evidence type="ECO:0000259" key="6">
    <source>
        <dbReference type="PROSITE" id="PS50927"/>
    </source>
</evidence>
<dbReference type="Pfam" id="PF00954">
    <property type="entry name" value="S_locus_glycop"/>
    <property type="match status" value="1"/>
</dbReference>
<dbReference type="FunFam" id="2.90.10.10:FF:000001">
    <property type="entry name" value="G-type lectin S-receptor-like serine/threonine-protein kinase"/>
    <property type="match status" value="1"/>
</dbReference>
<dbReference type="InterPro" id="IPR003609">
    <property type="entry name" value="Pan_app"/>
</dbReference>
<dbReference type="Pfam" id="PF01453">
    <property type="entry name" value="B_lectin"/>
    <property type="match status" value="1"/>
</dbReference>
<evidence type="ECO:0000313" key="8">
    <source>
        <dbReference type="EMBL" id="PON49916.1"/>
    </source>
</evidence>
<dbReference type="CDD" id="cd01098">
    <property type="entry name" value="PAN_AP_plant"/>
    <property type="match status" value="1"/>
</dbReference>
<feature type="domain" description="Bulb-type lectin" evidence="6">
    <location>
        <begin position="16"/>
        <end position="136"/>
    </location>
</feature>
<keyword evidence="3" id="KW-1015">Disulfide bond</keyword>
<dbReference type="InterPro" id="IPR035446">
    <property type="entry name" value="SLSG/EP1"/>
</dbReference>
<protein>
    <submittedName>
        <fullName evidence="8">S-locus glycoprotein</fullName>
    </submittedName>
</protein>
<dbReference type="STRING" id="3476.A0A2P5BMA2"/>
<evidence type="ECO:0000256" key="4">
    <source>
        <dbReference type="ARBA" id="ARBA00023180"/>
    </source>
</evidence>
<evidence type="ECO:0000256" key="3">
    <source>
        <dbReference type="ARBA" id="ARBA00023157"/>
    </source>
</evidence>
<proteinExistence type="predicted"/>
<evidence type="ECO:0000259" key="7">
    <source>
        <dbReference type="PROSITE" id="PS50948"/>
    </source>
</evidence>
<dbReference type="OrthoDB" id="1514734at2759"/>
<gene>
    <name evidence="8" type="ORF">PanWU01x14_227240</name>
</gene>
<keyword evidence="2" id="KW-0732">Signal</keyword>
<dbReference type="PANTHER" id="PTHR32444">
    <property type="entry name" value="BULB-TYPE LECTIN DOMAIN-CONTAINING PROTEIN"/>
    <property type="match status" value="1"/>
</dbReference>
<dbReference type="InterPro" id="IPR001480">
    <property type="entry name" value="Bulb-type_lectin_dom"/>
</dbReference>
<keyword evidence="4" id="KW-0325">Glycoprotein</keyword>
<sequence>MTFSTFTSIFPSAAAVDAIAQSESVRDDKSFLVSKDGSFALGFFSPGKSKNRYLGIWYNKTPAQTVVWVANRSKDSSGVLALNKTTGDFQLLGREKTVVWSTNSSRKAQSPLLFLMDSGNLVLKDKTDENPENFLWQSFDFPCDTLLAGMKLGWNRRTGLNRRLSAWKSPDDPSPGSFSWEMELHAYPEPVMWNGTKKYLRSGPWNGVQYSGKPTKALPLLNFSFFSNEDEVYLMIDTVNKSVIARTVLYDTAPFHRQTLLWSEPDKNWTLYVGYPRDQCESYGLCGAYGACFVSGSPVCQCLDRFRPKSPERWKLNDWSSGCERRKALKYCRNDDRFVRYKGLKLPDTTHTWVDNSMNIEECRAKCLSNCSCMAYANTEVRDGGKGCVVWFGDLIDIRQIPGGGMDSQDLFIRVSASELRAKGEEWKMGVIVAAAISVLLGMVVVYYYSTCKSSEGKDNEGQLEDLELPLFDLPTIAVATDNFSLNNKLGEGGFGPVYRN</sequence>
<reference evidence="9" key="1">
    <citation type="submission" date="2016-06" db="EMBL/GenBank/DDBJ databases">
        <title>Parallel loss of symbiosis genes in relatives of nitrogen-fixing non-legume Parasponia.</title>
        <authorList>
            <person name="Van Velzen R."/>
            <person name="Holmer R."/>
            <person name="Bu F."/>
            <person name="Rutten L."/>
            <person name="Van Zeijl A."/>
            <person name="Liu W."/>
            <person name="Santuari L."/>
            <person name="Cao Q."/>
            <person name="Sharma T."/>
            <person name="Shen D."/>
            <person name="Roswanjaya Y."/>
            <person name="Wardhani T."/>
            <person name="Kalhor M.S."/>
            <person name="Jansen J."/>
            <person name="Van den Hoogen J."/>
            <person name="Gungor B."/>
            <person name="Hartog M."/>
            <person name="Hontelez J."/>
            <person name="Verver J."/>
            <person name="Yang W.-C."/>
            <person name="Schijlen E."/>
            <person name="Repin R."/>
            <person name="Schilthuizen M."/>
            <person name="Schranz E."/>
            <person name="Heidstra R."/>
            <person name="Miyata K."/>
            <person name="Fedorova E."/>
            <person name="Kohlen W."/>
            <person name="Bisseling T."/>
            <person name="Smit S."/>
            <person name="Geurts R."/>
        </authorList>
    </citation>
    <scope>NUCLEOTIDE SEQUENCE [LARGE SCALE GENOMIC DNA]</scope>
    <source>
        <strain evidence="9">cv. WU1-14</strain>
    </source>
</reference>
<keyword evidence="5" id="KW-0812">Transmembrane</keyword>
<organism evidence="8 9">
    <name type="scientific">Parasponia andersonii</name>
    <name type="common">Sponia andersonii</name>
    <dbReference type="NCBI Taxonomy" id="3476"/>
    <lineage>
        <taxon>Eukaryota</taxon>
        <taxon>Viridiplantae</taxon>
        <taxon>Streptophyta</taxon>
        <taxon>Embryophyta</taxon>
        <taxon>Tracheophyta</taxon>
        <taxon>Spermatophyta</taxon>
        <taxon>Magnoliopsida</taxon>
        <taxon>eudicotyledons</taxon>
        <taxon>Gunneridae</taxon>
        <taxon>Pentapetalae</taxon>
        <taxon>rosids</taxon>
        <taxon>fabids</taxon>
        <taxon>Rosales</taxon>
        <taxon>Cannabaceae</taxon>
        <taxon>Parasponia</taxon>
    </lineage>
</organism>
<dbReference type="AlphaFoldDB" id="A0A2P5BMA2"/>
<dbReference type="Pfam" id="PF08276">
    <property type="entry name" value="PAN_2"/>
    <property type="match status" value="1"/>
</dbReference>
<feature type="domain" description="Apple" evidence="7">
    <location>
        <begin position="332"/>
        <end position="416"/>
    </location>
</feature>
<dbReference type="Gene3D" id="3.30.200.20">
    <property type="entry name" value="Phosphorylase Kinase, domain 1"/>
    <property type="match status" value="1"/>
</dbReference>
<dbReference type="GO" id="GO:0048544">
    <property type="term" value="P:recognition of pollen"/>
    <property type="evidence" value="ECO:0007669"/>
    <property type="project" value="InterPro"/>
</dbReference>
<accession>A0A2P5BMA2</accession>
<evidence type="ECO:0000256" key="1">
    <source>
        <dbReference type="ARBA" id="ARBA00003061"/>
    </source>
</evidence>
<comment type="caution">
    <text evidence="8">The sequence shown here is derived from an EMBL/GenBank/DDBJ whole genome shotgun (WGS) entry which is preliminary data.</text>
</comment>
<feature type="transmembrane region" description="Helical" evidence="5">
    <location>
        <begin position="427"/>
        <end position="449"/>
    </location>
</feature>
<dbReference type="PANTHER" id="PTHR32444:SF234">
    <property type="entry name" value="RECEPTOR-LIKE SERINE_THREONINE-PROTEIN KINASE"/>
    <property type="match status" value="1"/>
</dbReference>
<dbReference type="InterPro" id="IPR036426">
    <property type="entry name" value="Bulb-type_lectin_dom_sf"/>
</dbReference>
<evidence type="ECO:0000313" key="9">
    <source>
        <dbReference type="Proteomes" id="UP000237105"/>
    </source>
</evidence>
<dbReference type="SMART" id="SM00108">
    <property type="entry name" value="B_lectin"/>
    <property type="match status" value="1"/>
</dbReference>
<evidence type="ECO:0000256" key="2">
    <source>
        <dbReference type="ARBA" id="ARBA00022729"/>
    </source>
</evidence>
<keyword evidence="5" id="KW-0472">Membrane</keyword>
<keyword evidence="5" id="KW-1133">Transmembrane helix</keyword>
<dbReference type="SMART" id="SM00473">
    <property type="entry name" value="PAN_AP"/>
    <property type="match status" value="1"/>
</dbReference>
<comment type="function">
    <text evidence="1">Involved in sporophytic self-incompatibility system (the inability of flowering plants to achieve self-fertilization).</text>
</comment>
<keyword evidence="9" id="KW-1185">Reference proteome</keyword>
<evidence type="ECO:0000256" key="5">
    <source>
        <dbReference type="SAM" id="Phobius"/>
    </source>
</evidence>
<dbReference type="Proteomes" id="UP000237105">
    <property type="component" value="Unassembled WGS sequence"/>
</dbReference>
<dbReference type="PROSITE" id="PS50948">
    <property type="entry name" value="PAN"/>
    <property type="match status" value="1"/>
</dbReference>
<dbReference type="InterPro" id="IPR000858">
    <property type="entry name" value="S_locus_glycoprot_dom"/>
</dbReference>
<dbReference type="Gene3D" id="2.90.10.10">
    <property type="entry name" value="Bulb-type lectin domain"/>
    <property type="match status" value="1"/>
</dbReference>